<reference evidence="1" key="1">
    <citation type="submission" date="2023-04" db="EMBL/GenBank/DDBJ databases">
        <title>Draft Genome sequencing of Naganishia species isolated from polar environments using Oxford Nanopore Technology.</title>
        <authorList>
            <person name="Leo P."/>
            <person name="Venkateswaran K."/>
        </authorList>
    </citation>
    <scope>NUCLEOTIDE SEQUENCE</scope>
    <source>
        <strain evidence="1">MNA-CCFEE 5262</strain>
    </source>
</reference>
<protein>
    <submittedName>
        <fullName evidence="1">Uncharacterized protein</fullName>
    </submittedName>
</protein>
<name>A0ACC2UWP4_9TREE</name>
<proteinExistence type="predicted"/>
<evidence type="ECO:0000313" key="2">
    <source>
        <dbReference type="Proteomes" id="UP001230649"/>
    </source>
</evidence>
<dbReference type="Proteomes" id="UP001230649">
    <property type="component" value="Unassembled WGS sequence"/>
</dbReference>
<gene>
    <name evidence="1" type="ORF">QFC20_007655</name>
</gene>
<evidence type="ECO:0000313" key="1">
    <source>
        <dbReference type="EMBL" id="KAJ9091369.1"/>
    </source>
</evidence>
<sequence>MNTSYDLLSPSPPVSPSRHKDVATPTQGRKLKRLSLVSGAVFNTASVKEAMLDNPSFASPTRGSFNTPSKTADTPTTPTSRERVPPRTRAASVLDASMKHARTPTVRLGYRNSGVGPSKTPQARARRSSSRERVLEPAFDDGTRSSLDSARSLAPRPTSLPTPSSEPPPKRPQGPLTLIEKHADLLAYIAQKGREVADARRTYDRKLEELEEVKKRWEVITARQGFHSTTTLGKGKHPHAPVPVRRTASSSSTGSVMETPVLPLTVPPDLTTSAVEGSRRLFGHLMDSLSGITNDLALGAAEDEPSAGESEAVDRRKDKAQMRRLIAGTGRERDVQRRSSDASGSASSDPGQEASSTSAVDFTNIWDGLAPQARDWKEKLGNVMGVSGPTIITSQKKASDFLTTNLTHTLDFFSQALPTPNLANSPAPLSDGNRSQRRPLTRGTSGSSVPEEEGEADSQVIPWNW</sequence>
<organism evidence="1 2">
    <name type="scientific">Naganishia adeliensis</name>
    <dbReference type="NCBI Taxonomy" id="92952"/>
    <lineage>
        <taxon>Eukaryota</taxon>
        <taxon>Fungi</taxon>
        <taxon>Dikarya</taxon>
        <taxon>Basidiomycota</taxon>
        <taxon>Agaricomycotina</taxon>
        <taxon>Tremellomycetes</taxon>
        <taxon>Filobasidiales</taxon>
        <taxon>Filobasidiaceae</taxon>
        <taxon>Naganishia</taxon>
    </lineage>
</organism>
<accession>A0ACC2UWP4</accession>
<keyword evidence="2" id="KW-1185">Reference proteome</keyword>
<comment type="caution">
    <text evidence="1">The sequence shown here is derived from an EMBL/GenBank/DDBJ whole genome shotgun (WGS) entry which is preliminary data.</text>
</comment>
<dbReference type="EMBL" id="JASBWS010000203">
    <property type="protein sequence ID" value="KAJ9091369.1"/>
    <property type="molecule type" value="Genomic_DNA"/>
</dbReference>